<protein>
    <submittedName>
        <fullName evidence="5">Predicted dehydrogenase</fullName>
    </submittedName>
</protein>
<dbReference type="Pfam" id="PF22725">
    <property type="entry name" value="GFO_IDH_MocA_C3"/>
    <property type="match status" value="1"/>
</dbReference>
<comment type="similarity">
    <text evidence="1">Belongs to the Gfo/Idh/MocA family.</text>
</comment>
<organism evidence="5 6">
    <name type="scientific">Anaerorhabdus furcosa</name>
    <dbReference type="NCBI Taxonomy" id="118967"/>
    <lineage>
        <taxon>Bacteria</taxon>
        <taxon>Bacillati</taxon>
        <taxon>Bacillota</taxon>
        <taxon>Erysipelotrichia</taxon>
        <taxon>Erysipelotrichales</taxon>
        <taxon>Erysipelotrichaceae</taxon>
        <taxon>Anaerorhabdus</taxon>
    </lineage>
</organism>
<evidence type="ECO:0000313" key="5">
    <source>
        <dbReference type="EMBL" id="SJZ95863.1"/>
    </source>
</evidence>
<dbReference type="SUPFAM" id="SSF55347">
    <property type="entry name" value="Glyceraldehyde-3-phosphate dehydrogenase-like, C-terminal domain"/>
    <property type="match status" value="1"/>
</dbReference>
<dbReference type="InterPro" id="IPR050984">
    <property type="entry name" value="Gfo/Idh/MocA_domain"/>
</dbReference>
<dbReference type="PANTHER" id="PTHR22604">
    <property type="entry name" value="OXIDOREDUCTASES"/>
    <property type="match status" value="1"/>
</dbReference>
<dbReference type="GO" id="GO:0016491">
    <property type="term" value="F:oxidoreductase activity"/>
    <property type="evidence" value="ECO:0007669"/>
    <property type="project" value="UniProtKB-KW"/>
</dbReference>
<dbReference type="PANTHER" id="PTHR22604:SF105">
    <property type="entry name" value="TRANS-1,2-DIHYDROBENZENE-1,2-DIOL DEHYDROGENASE"/>
    <property type="match status" value="1"/>
</dbReference>
<dbReference type="OrthoDB" id="9795543at2"/>
<accession>A0A1T4PWF6</accession>
<reference evidence="6" key="1">
    <citation type="submission" date="2017-02" db="EMBL/GenBank/DDBJ databases">
        <authorList>
            <person name="Varghese N."/>
            <person name="Submissions S."/>
        </authorList>
    </citation>
    <scope>NUCLEOTIDE SEQUENCE [LARGE SCALE GENOMIC DNA]</scope>
    <source>
        <strain evidence="6">ATCC 25662</strain>
    </source>
</reference>
<sequence length="310" mass="35496">MIYFGIIGPGKISHRFILGMKDVVGAKIIAVASRNEERAKTVKEQYNFEKYYTSYIDLLKDEKIDAVYIATPPHTHDELIRLCLSYGKHVLCEKPLMGSSEKAKQCFVYAKEKQLLLMEANKAPFTPVFNQAKEWIEFNAIGKVQYIDASYSYRQLFGEDHWVYWKDEAGGGMFDVGVYPLAFVTCLMNSPVVEKKSMSIDHNGLCDGFEQILLRFENGVMASVRGGIDVQTENKVMIYGEDGFIESNNFWKSHEIQLVKGNEVVKKHFDFTSEFTFEIQHFVDCINQKLSESPVLSANRSIEMIQIIEK</sequence>
<keyword evidence="2" id="KW-0560">Oxidoreductase</keyword>
<gene>
    <name evidence="5" type="ORF">SAMN02745191_2215</name>
</gene>
<proteinExistence type="inferred from homology"/>
<feature type="domain" description="GFO/IDH/MocA-like oxidoreductase" evidence="4">
    <location>
        <begin position="129"/>
        <end position="245"/>
    </location>
</feature>
<keyword evidence="6" id="KW-1185">Reference proteome</keyword>
<evidence type="ECO:0000313" key="6">
    <source>
        <dbReference type="Proteomes" id="UP000243297"/>
    </source>
</evidence>
<dbReference type="Gene3D" id="3.30.360.10">
    <property type="entry name" value="Dihydrodipicolinate Reductase, domain 2"/>
    <property type="match status" value="1"/>
</dbReference>
<dbReference type="EMBL" id="FUWY01000007">
    <property type="protein sequence ID" value="SJZ95863.1"/>
    <property type="molecule type" value="Genomic_DNA"/>
</dbReference>
<dbReference type="STRING" id="118967.SAMN02745191_2215"/>
<dbReference type="SUPFAM" id="SSF51735">
    <property type="entry name" value="NAD(P)-binding Rossmann-fold domains"/>
    <property type="match status" value="1"/>
</dbReference>
<dbReference type="InterPro" id="IPR000683">
    <property type="entry name" value="Gfo/Idh/MocA-like_OxRdtase_N"/>
</dbReference>
<dbReference type="AlphaFoldDB" id="A0A1T4PWF6"/>
<evidence type="ECO:0000256" key="1">
    <source>
        <dbReference type="ARBA" id="ARBA00010928"/>
    </source>
</evidence>
<evidence type="ECO:0000259" key="3">
    <source>
        <dbReference type="Pfam" id="PF01408"/>
    </source>
</evidence>
<dbReference type="Pfam" id="PF01408">
    <property type="entry name" value="GFO_IDH_MocA"/>
    <property type="match status" value="1"/>
</dbReference>
<dbReference type="InterPro" id="IPR036291">
    <property type="entry name" value="NAD(P)-bd_dom_sf"/>
</dbReference>
<dbReference type="GO" id="GO:0000166">
    <property type="term" value="F:nucleotide binding"/>
    <property type="evidence" value="ECO:0007669"/>
    <property type="project" value="InterPro"/>
</dbReference>
<dbReference type="Proteomes" id="UP000243297">
    <property type="component" value="Unassembled WGS sequence"/>
</dbReference>
<dbReference type="Gene3D" id="3.40.50.720">
    <property type="entry name" value="NAD(P)-binding Rossmann-like Domain"/>
    <property type="match status" value="1"/>
</dbReference>
<name>A0A1T4PWF6_9FIRM</name>
<evidence type="ECO:0000259" key="4">
    <source>
        <dbReference type="Pfam" id="PF22725"/>
    </source>
</evidence>
<dbReference type="InterPro" id="IPR055170">
    <property type="entry name" value="GFO_IDH_MocA-like_dom"/>
</dbReference>
<dbReference type="RefSeq" id="WP_078712606.1">
    <property type="nucleotide sequence ID" value="NZ_FUWY01000007.1"/>
</dbReference>
<feature type="domain" description="Gfo/Idh/MocA-like oxidoreductase N-terminal" evidence="3">
    <location>
        <begin position="4"/>
        <end position="118"/>
    </location>
</feature>
<evidence type="ECO:0000256" key="2">
    <source>
        <dbReference type="ARBA" id="ARBA00023002"/>
    </source>
</evidence>